<name>A0ABV9LXT4_9ALTE</name>
<dbReference type="SUPFAM" id="SSF117396">
    <property type="entry name" value="TM1631-like"/>
    <property type="match status" value="1"/>
</dbReference>
<dbReference type="PANTHER" id="PTHR30348">
    <property type="entry name" value="UNCHARACTERIZED PROTEIN YECE"/>
    <property type="match status" value="1"/>
</dbReference>
<accession>A0ABV9LXT4</accession>
<proteinExistence type="predicted"/>
<organism evidence="1 2">
    <name type="scientific">Glaciecola siphonariae</name>
    <dbReference type="NCBI Taxonomy" id="521012"/>
    <lineage>
        <taxon>Bacteria</taxon>
        <taxon>Pseudomonadati</taxon>
        <taxon>Pseudomonadota</taxon>
        <taxon>Gammaproteobacteria</taxon>
        <taxon>Alteromonadales</taxon>
        <taxon>Alteromonadaceae</taxon>
        <taxon>Glaciecola</taxon>
    </lineage>
</organism>
<dbReference type="RefSeq" id="WP_382408388.1">
    <property type="nucleotide sequence ID" value="NZ_JBHSGU010000003.1"/>
</dbReference>
<dbReference type="Pfam" id="PF01904">
    <property type="entry name" value="DUF72"/>
    <property type="match status" value="1"/>
</dbReference>
<dbReference type="InterPro" id="IPR036520">
    <property type="entry name" value="UPF0759_sf"/>
</dbReference>
<comment type="caution">
    <text evidence="1">The sequence shown here is derived from an EMBL/GenBank/DDBJ whole genome shotgun (WGS) entry which is preliminary data.</text>
</comment>
<gene>
    <name evidence="1" type="ORF">ACFO4O_10795</name>
</gene>
<evidence type="ECO:0000313" key="2">
    <source>
        <dbReference type="Proteomes" id="UP001595897"/>
    </source>
</evidence>
<keyword evidence="2" id="KW-1185">Reference proteome</keyword>
<sequence length="296" mass="33711">MDKVINKKAQNKPLGYRLGLPAWAFSGWKNKYFTDSPSALASYASVFNMVEGNTTFYQTPSPDKVQYWKDQLEGKDFQICFKLPQSVTHNALPNFAELSEFIRRISPLQSHLGPLLLVFPASVGPKNIDFIERILQKLPADFKSVIEVRHQAFFDETGLNALNPILNQYGAHRVVLDSRPLYRGDQQHPDVVQAKHEKPKVPVLPKVYNGLAFVRLVMHPHSDDNGLFIRQWAKMLSEYFAHDIKVYFSLHCPNNLYCPSFAKQFHQALLESCAQTNQNKAGVLPEFPVPQQSTLL</sequence>
<dbReference type="EMBL" id="JBHSGU010000003">
    <property type="protein sequence ID" value="MFC4700649.1"/>
    <property type="molecule type" value="Genomic_DNA"/>
</dbReference>
<dbReference type="Gene3D" id="3.20.20.410">
    <property type="entry name" value="Protein of unknown function UPF0759"/>
    <property type="match status" value="1"/>
</dbReference>
<dbReference type="PANTHER" id="PTHR30348:SF9">
    <property type="entry name" value="UPF0759 PROTEIN YECE"/>
    <property type="match status" value="1"/>
</dbReference>
<protein>
    <submittedName>
        <fullName evidence="1">DUF72 domain-containing protein</fullName>
    </submittedName>
</protein>
<reference evidence="2" key="1">
    <citation type="journal article" date="2019" name="Int. J. Syst. Evol. Microbiol.">
        <title>The Global Catalogue of Microorganisms (GCM) 10K type strain sequencing project: providing services to taxonomists for standard genome sequencing and annotation.</title>
        <authorList>
            <consortium name="The Broad Institute Genomics Platform"/>
            <consortium name="The Broad Institute Genome Sequencing Center for Infectious Disease"/>
            <person name="Wu L."/>
            <person name="Ma J."/>
        </authorList>
    </citation>
    <scope>NUCLEOTIDE SEQUENCE [LARGE SCALE GENOMIC DNA]</scope>
    <source>
        <strain evidence="2">KACC 12507</strain>
    </source>
</reference>
<dbReference type="InterPro" id="IPR002763">
    <property type="entry name" value="DUF72"/>
</dbReference>
<dbReference type="Proteomes" id="UP001595897">
    <property type="component" value="Unassembled WGS sequence"/>
</dbReference>
<evidence type="ECO:0000313" key="1">
    <source>
        <dbReference type="EMBL" id="MFC4700649.1"/>
    </source>
</evidence>